<gene>
    <name evidence="2" type="ORF">GCM10011352_24920</name>
</gene>
<proteinExistence type="predicted"/>
<dbReference type="EMBL" id="BMIJ01000005">
    <property type="protein sequence ID" value="GGB97827.1"/>
    <property type="molecule type" value="Genomic_DNA"/>
</dbReference>
<protein>
    <recommendedName>
        <fullName evidence="4">Zinc ribbon domain-containing protein</fullName>
    </recommendedName>
</protein>
<comment type="caution">
    <text evidence="2">The sequence shown here is derived from an EMBL/GenBank/DDBJ whole genome shotgun (WGS) entry which is preliminary data.</text>
</comment>
<keyword evidence="3" id="KW-1185">Reference proteome</keyword>
<evidence type="ECO:0000313" key="3">
    <source>
        <dbReference type="Proteomes" id="UP000629025"/>
    </source>
</evidence>
<evidence type="ECO:0000256" key="1">
    <source>
        <dbReference type="SAM" id="Phobius"/>
    </source>
</evidence>
<feature type="transmembrane region" description="Helical" evidence="1">
    <location>
        <begin position="85"/>
        <end position="112"/>
    </location>
</feature>
<dbReference type="Proteomes" id="UP000629025">
    <property type="component" value="Unassembled WGS sequence"/>
</dbReference>
<reference evidence="3" key="1">
    <citation type="journal article" date="2019" name="Int. J. Syst. Evol. Microbiol.">
        <title>The Global Catalogue of Microorganisms (GCM) 10K type strain sequencing project: providing services to taxonomists for standard genome sequencing and annotation.</title>
        <authorList>
            <consortium name="The Broad Institute Genomics Platform"/>
            <consortium name="The Broad Institute Genome Sequencing Center for Infectious Disease"/>
            <person name="Wu L."/>
            <person name="Ma J."/>
        </authorList>
    </citation>
    <scope>NUCLEOTIDE SEQUENCE [LARGE SCALE GENOMIC DNA]</scope>
    <source>
        <strain evidence="3">CGMCC 1.15341</strain>
    </source>
</reference>
<keyword evidence="1" id="KW-0472">Membrane</keyword>
<evidence type="ECO:0000313" key="2">
    <source>
        <dbReference type="EMBL" id="GGB97827.1"/>
    </source>
</evidence>
<keyword evidence="1" id="KW-1133">Transmembrane helix</keyword>
<name>A0ABQ1KII2_9GAMM</name>
<evidence type="ECO:0008006" key="4">
    <source>
        <dbReference type="Google" id="ProtNLM"/>
    </source>
</evidence>
<sequence>MKCPKCGYVRQQQDNHVIEGVCPQCSIAYSKWKPDTAPVDKSAEPVEPGRFTLEPVVPFTARIVSRLLEVPEQVDSLTFWGRVGLYIAFFIWGWSFILGGIDWISIGGSFLHNANLPFHEFGHVLFSPFGRYMGILGGSLFQVLMPLGLMLAFILQRRDTFAASIMLWWCGQNFIDVSPYIADAPYRAIPLIRGMSEDYHDWGNLLSMGGTLDRAATYASLWFGTGVVLLLLSFGWGGYLLYRQHRNLGGF</sequence>
<feature type="transmembrane region" description="Helical" evidence="1">
    <location>
        <begin position="221"/>
        <end position="242"/>
    </location>
</feature>
<dbReference type="RefSeq" id="WP_229680746.1">
    <property type="nucleotide sequence ID" value="NZ_BMIJ01000005.1"/>
</dbReference>
<feature type="transmembrane region" description="Helical" evidence="1">
    <location>
        <begin position="132"/>
        <end position="154"/>
    </location>
</feature>
<keyword evidence="1" id="KW-0812">Transmembrane</keyword>
<organism evidence="2 3">
    <name type="scientific">Marinobacterium zhoushanense</name>
    <dbReference type="NCBI Taxonomy" id="1679163"/>
    <lineage>
        <taxon>Bacteria</taxon>
        <taxon>Pseudomonadati</taxon>
        <taxon>Pseudomonadota</taxon>
        <taxon>Gammaproteobacteria</taxon>
        <taxon>Oceanospirillales</taxon>
        <taxon>Oceanospirillaceae</taxon>
        <taxon>Marinobacterium</taxon>
    </lineage>
</organism>
<accession>A0ABQ1KII2</accession>